<evidence type="ECO:0000256" key="1">
    <source>
        <dbReference type="SAM" id="MobiDB-lite"/>
    </source>
</evidence>
<accession>A0A922KZJ1</accession>
<gene>
    <name evidence="3" type="ORF">DERF_011945</name>
</gene>
<keyword evidence="2" id="KW-1133">Transmembrane helix</keyword>
<reference evidence="3" key="2">
    <citation type="journal article" date="2022" name="Res Sq">
        <title>Comparative Genomics Reveals Insights into the Divergent Evolution of Astigmatic Mites and Household Pest Adaptations.</title>
        <authorList>
            <person name="Xiong Q."/>
            <person name="Wan A.T.-Y."/>
            <person name="Liu X.-Y."/>
            <person name="Fung C.S.-H."/>
            <person name="Xiao X."/>
            <person name="Malainual N."/>
            <person name="Hou J."/>
            <person name="Wang L."/>
            <person name="Wang M."/>
            <person name="Yang K."/>
            <person name="Cui Y."/>
            <person name="Leung E."/>
            <person name="Nong W."/>
            <person name="Shin S.-K."/>
            <person name="Au S."/>
            <person name="Jeong K.Y."/>
            <person name="Chew F.T."/>
            <person name="Hui J."/>
            <person name="Leung T.F."/>
            <person name="Tungtrongchitr A."/>
            <person name="Zhong N."/>
            <person name="Liu Z."/>
            <person name="Tsui S."/>
        </authorList>
    </citation>
    <scope>NUCLEOTIDE SEQUENCE</scope>
    <source>
        <strain evidence="3">Derf</strain>
        <tissue evidence="3">Whole organism</tissue>
    </source>
</reference>
<feature type="transmembrane region" description="Helical" evidence="2">
    <location>
        <begin position="36"/>
        <end position="60"/>
    </location>
</feature>
<dbReference type="AlphaFoldDB" id="A0A922KZJ1"/>
<evidence type="ECO:0000313" key="4">
    <source>
        <dbReference type="Proteomes" id="UP000790347"/>
    </source>
</evidence>
<dbReference type="EMBL" id="ASGP02000006">
    <property type="protein sequence ID" value="KAH9501076.1"/>
    <property type="molecule type" value="Genomic_DNA"/>
</dbReference>
<protein>
    <submittedName>
        <fullName evidence="3">Uncharacterized protein</fullName>
    </submittedName>
</protein>
<proteinExistence type="predicted"/>
<reference evidence="3" key="1">
    <citation type="submission" date="2013-05" db="EMBL/GenBank/DDBJ databases">
        <authorList>
            <person name="Yim A.K.Y."/>
            <person name="Chan T.F."/>
            <person name="Ji K.M."/>
            <person name="Liu X.Y."/>
            <person name="Zhou J.W."/>
            <person name="Li R.Q."/>
            <person name="Yang K.Y."/>
            <person name="Li J."/>
            <person name="Li M."/>
            <person name="Law P.T.W."/>
            <person name="Wu Y.L."/>
            <person name="Cai Z.L."/>
            <person name="Qin H."/>
            <person name="Bao Y."/>
            <person name="Leung R.K.K."/>
            <person name="Ng P.K.S."/>
            <person name="Zou J."/>
            <person name="Zhong X.J."/>
            <person name="Ran P.X."/>
            <person name="Zhong N.S."/>
            <person name="Liu Z.G."/>
            <person name="Tsui S.K.W."/>
        </authorList>
    </citation>
    <scope>NUCLEOTIDE SEQUENCE</scope>
    <source>
        <strain evidence="3">Derf</strain>
        <tissue evidence="3">Whole organism</tissue>
    </source>
</reference>
<sequence length="80" mass="9044">MTVATTNTDSSSSSSSSSSTTEILNDYCPIQYDKEWFWIGIIIIIIIDLILIIFIGYFCCQTSIRRVREFSTTMTDDDGV</sequence>
<name>A0A922KZJ1_DERFA</name>
<feature type="region of interest" description="Disordered" evidence="1">
    <location>
        <begin position="1"/>
        <end position="21"/>
    </location>
</feature>
<evidence type="ECO:0000313" key="3">
    <source>
        <dbReference type="EMBL" id="KAH9501076.1"/>
    </source>
</evidence>
<keyword evidence="4" id="KW-1185">Reference proteome</keyword>
<keyword evidence="2" id="KW-0472">Membrane</keyword>
<evidence type="ECO:0000256" key="2">
    <source>
        <dbReference type="SAM" id="Phobius"/>
    </source>
</evidence>
<comment type="caution">
    <text evidence="3">The sequence shown here is derived from an EMBL/GenBank/DDBJ whole genome shotgun (WGS) entry which is preliminary data.</text>
</comment>
<dbReference type="Proteomes" id="UP000790347">
    <property type="component" value="Unassembled WGS sequence"/>
</dbReference>
<feature type="compositionally biased region" description="Low complexity" evidence="1">
    <location>
        <begin position="10"/>
        <end position="19"/>
    </location>
</feature>
<organism evidence="3 4">
    <name type="scientific">Dermatophagoides farinae</name>
    <name type="common">American house dust mite</name>
    <dbReference type="NCBI Taxonomy" id="6954"/>
    <lineage>
        <taxon>Eukaryota</taxon>
        <taxon>Metazoa</taxon>
        <taxon>Ecdysozoa</taxon>
        <taxon>Arthropoda</taxon>
        <taxon>Chelicerata</taxon>
        <taxon>Arachnida</taxon>
        <taxon>Acari</taxon>
        <taxon>Acariformes</taxon>
        <taxon>Sarcoptiformes</taxon>
        <taxon>Astigmata</taxon>
        <taxon>Psoroptidia</taxon>
        <taxon>Analgoidea</taxon>
        <taxon>Pyroglyphidae</taxon>
        <taxon>Dermatophagoidinae</taxon>
        <taxon>Dermatophagoides</taxon>
    </lineage>
</organism>
<keyword evidence="2" id="KW-0812">Transmembrane</keyword>